<feature type="binding site" evidence="20">
    <location>
        <position position="341"/>
    </location>
    <ligand>
        <name>UDP-N-acetyl-alpha-D-glucosamine</name>
        <dbReference type="ChEBI" id="CHEBI:57705"/>
    </ligand>
</feature>
<evidence type="ECO:0000256" key="17">
    <source>
        <dbReference type="ARBA" id="ARBA00048247"/>
    </source>
</evidence>
<feature type="binding site" evidence="20">
    <location>
        <position position="359"/>
    </location>
    <ligand>
        <name>UDP-N-acetyl-alpha-D-glucosamine</name>
        <dbReference type="ChEBI" id="CHEBI:57705"/>
    </ligand>
</feature>
<feature type="binding site" evidence="20">
    <location>
        <position position="111"/>
    </location>
    <ligand>
        <name>Mg(2+)</name>
        <dbReference type="ChEBI" id="CHEBI:18420"/>
    </ligand>
</feature>
<comment type="pathway">
    <text evidence="2 20">Nucleotide-sugar biosynthesis; UDP-N-acetyl-alpha-D-glucosamine biosynthesis; N-acetyl-alpha-D-glucosamine 1-phosphate from alpha-D-glucosamine 6-phosphate (route II): step 2/2.</text>
</comment>
<dbReference type="NCBIfam" id="NF010932">
    <property type="entry name" value="PRK14352.1"/>
    <property type="match status" value="1"/>
</dbReference>
<proteinExistence type="inferred from homology"/>
<evidence type="ECO:0000256" key="20">
    <source>
        <dbReference type="HAMAP-Rule" id="MF_01631"/>
    </source>
</evidence>
<name>A0ABW0ZRK0_9ACTN</name>
<evidence type="ECO:0000256" key="9">
    <source>
        <dbReference type="ARBA" id="ARBA00022723"/>
    </source>
</evidence>
<evidence type="ECO:0000256" key="15">
    <source>
        <dbReference type="ARBA" id="ARBA00023315"/>
    </source>
</evidence>
<feature type="compositionally biased region" description="Basic and acidic residues" evidence="21">
    <location>
        <begin position="470"/>
        <end position="481"/>
    </location>
</feature>
<evidence type="ECO:0000313" key="23">
    <source>
        <dbReference type="EMBL" id="MFC5744008.1"/>
    </source>
</evidence>
<dbReference type="SUPFAM" id="SSF53448">
    <property type="entry name" value="Nucleotide-diphospho-sugar transferases"/>
    <property type="match status" value="1"/>
</dbReference>
<evidence type="ECO:0000256" key="16">
    <source>
        <dbReference type="ARBA" id="ARBA00023316"/>
    </source>
</evidence>
<dbReference type="InterPro" id="IPR038009">
    <property type="entry name" value="GlmU_C_LbH"/>
</dbReference>
<evidence type="ECO:0000256" key="18">
    <source>
        <dbReference type="ARBA" id="ARBA00048493"/>
    </source>
</evidence>
<comment type="caution">
    <text evidence="20">Lacks conserved residue(s) required for the propagation of feature annotation.</text>
</comment>
<evidence type="ECO:0000256" key="2">
    <source>
        <dbReference type="ARBA" id="ARBA00005166"/>
    </source>
</evidence>
<dbReference type="InterPro" id="IPR029044">
    <property type="entry name" value="Nucleotide-diphossugar_trans"/>
</dbReference>
<feature type="binding site" evidence="20">
    <location>
        <position position="374"/>
    </location>
    <ligand>
        <name>UDP-N-acetyl-alpha-D-glucosamine</name>
        <dbReference type="ChEBI" id="CHEBI:57705"/>
    </ligand>
</feature>
<evidence type="ECO:0000256" key="11">
    <source>
        <dbReference type="ARBA" id="ARBA00022842"/>
    </source>
</evidence>
<dbReference type="Pfam" id="PF00483">
    <property type="entry name" value="NTP_transferase"/>
    <property type="match status" value="1"/>
</dbReference>
<sequence length="481" mass="50870">MSAERPAAVIVLAAGEGTRMKSRTSKVLHELCGRSMLGHVLAAARALEPERLVVVVGHRREQVIAHLERAGASPRPEPVVQERQGGTGHAVRMALESVGELRGTVVVTNGDHPLLRGETLAELVRVHEGDGNAVTVLTTEMPDATGYGRILREEDGSVSAIVEHKDATEAQRSVREINVGMYAFDGALLADALKRVTTDNAKGEEYLTDVVGILRHDGHRAGAYLTPDWVETQGVNDKVQLAQARRQLNDRILEAHMRAGVTIVDPATTWIDVEVTAEPDAVVHPGTQLHGRTHLAEGAEVGPGCTLTDTSVGADARVVNSVSTGAEIGPEVSVGPFAYLRPGTRLARKAKIGAYVETKNAEVGEGSKVPHLTYVGDAEIGTGSNIGAACVFVNYDGVDKHRSVVGDHVKVGSDNMIVAPVTIGDGAYTAAGSVIVQDVPPGAMAVARGRQRNIEGWVERKRAGTPAAEAARRASGRDRGE</sequence>
<evidence type="ECO:0000256" key="4">
    <source>
        <dbReference type="ARBA" id="ARBA00007707"/>
    </source>
</evidence>
<keyword evidence="9 20" id="KW-0479">Metal-binding</keyword>
<dbReference type="Gene3D" id="3.90.550.10">
    <property type="entry name" value="Spore Coat Polysaccharide Biosynthesis Protein SpsA, Chain A"/>
    <property type="match status" value="1"/>
</dbReference>
<evidence type="ECO:0000256" key="1">
    <source>
        <dbReference type="ARBA" id="ARBA00004496"/>
    </source>
</evidence>
<dbReference type="GO" id="GO:0003977">
    <property type="term" value="F:UDP-N-acetylglucosamine diphosphorylase activity"/>
    <property type="evidence" value="ECO:0007669"/>
    <property type="project" value="UniProtKB-EC"/>
</dbReference>
<feature type="active site" description="Proton acceptor" evidence="20">
    <location>
        <position position="371"/>
    </location>
</feature>
<keyword evidence="8 20" id="KW-0548">Nucleotidyltransferase</keyword>
<dbReference type="RefSeq" id="WP_378278788.1">
    <property type="nucleotide sequence ID" value="NZ_JBHSON010000001.1"/>
</dbReference>
<dbReference type="NCBIfam" id="TIGR01173">
    <property type="entry name" value="glmU"/>
    <property type="match status" value="1"/>
</dbReference>
<accession>A0ABW0ZRK0</accession>
<evidence type="ECO:0000256" key="8">
    <source>
        <dbReference type="ARBA" id="ARBA00022695"/>
    </source>
</evidence>
<evidence type="ECO:0000256" key="3">
    <source>
        <dbReference type="ARBA" id="ARBA00005208"/>
    </source>
</evidence>
<evidence type="ECO:0000256" key="19">
    <source>
        <dbReference type="ARBA" id="ARBA00049628"/>
    </source>
</evidence>
<evidence type="ECO:0000256" key="10">
    <source>
        <dbReference type="ARBA" id="ARBA00022737"/>
    </source>
</evidence>
<comment type="subunit">
    <text evidence="20">Homotrimer.</text>
</comment>
<dbReference type="EC" id="2.7.7.23" evidence="20"/>
<feature type="binding site" evidence="20">
    <location>
        <position position="388"/>
    </location>
    <ligand>
        <name>acetyl-CoA</name>
        <dbReference type="ChEBI" id="CHEBI:57288"/>
    </ligand>
</feature>
<comment type="catalytic activity">
    <reaction evidence="18 20">
        <text>N-acetyl-alpha-D-glucosamine 1-phosphate + UTP + H(+) = UDP-N-acetyl-alpha-D-glucosamine + diphosphate</text>
        <dbReference type="Rhea" id="RHEA:13509"/>
        <dbReference type="ChEBI" id="CHEBI:15378"/>
        <dbReference type="ChEBI" id="CHEBI:33019"/>
        <dbReference type="ChEBI" id="CHEBI:46398"/>
        <dbReference type="ChEBI" id="CHEBI:57705"/>
        <dbReference type="ChEBI" id="CHEBI:57776"/>
        <dbReference type="EC" id="2.7.7.23"/>
    </reaction>
</comment>
<gene>
    <name evidence="20 23" type="primary">glmU</name>
    <name evidence="23" type="ORF">ACFPZN_00110</name>
</gene>
<dbReference type="InterPro" id="IPR011004">
    <property type="entry name" value="Trimer_LpxA-like_sf"/>
</dbReference>
<dbReference type="SUPFAM" id="SSF51161">
    <property type="entry name" value="Trimeric LpxA-like enzymes"/>
    <property type="match status" value="1"/>
</dbReference>
<keyword evidence="24" id="KW-1185">Reference proteome</keyword>
<evidence type="ECO:0000256" key="6">
    <source>
        <dbReference type="ARBA" id="ARBA00022490"/>
    </source>
</evidence>
<dbReference type="InterPro" id="IPR005882">
    <property type="entry name" value="Bifunctional_GlmU"/>
</dbReference>
<feature type="binding site" evidence="20">
    <location>
        <begin position="394"/>
        <end position="395"/>
    </location>
    <ligand>
        <name>acetyl-CoA</name>
        <dbReference type="ChEBI" id="CHEBI:57288"/>
    </ligand>
</feature>
<feature type="binding site" evidence="20">
    <location>
        <position position="431"/>
    </location>
    <ligand>
        <name>acetyl-CoA</name>
        <dbReference type="ChEBI" id="CHEBI:57288"/>
    </ligand>
</feature>
<feature type="binding site" evidence="20">
    <location>
        <position position="81"/>
    </location>
    <ligand>
        <name>UDP-N-acetyl-alpha-D-glucosamine</name>
        <dbReference type="ChEBI" id="CHEBI:57705"/>
    </ligand>
</feature>
<dbReference type="PANTHER" id="PTHR43584:SF3">
    <property type="entry name" value="BIFUNCTIONAL PROTEIN GLMU"/>
    <property type="match status" value="1"/>
</dbReference>
<feature type="binding site" evidence="20">
    <location>
        <position position="163"/>
    </location>
    <ligand>
        <name>UDP-N-acetyl-alpha-D-glucosamine</name>
        <dbReference type="ChEBI" id="CHEBI:57705"/>
    </ligand>
</feature>
<comment type="pathway">
    <text evidence="3 20">Nucleotide-sugar biosynthesis; UDP-N-acetyl-alpha-D-glucosamine biosynthesis; UDP-N-acetyl-alpha-D-glucosamine from N-acetyl-alpha-D-glucosamine 1-phosphate: step 1/1.</text>
</comment>
<keyword evidence="10 20" id="KW-0677">Repeat</keyword>
<feature type="binding site" evidence="20">
    <location>
        <begin position="12"/>
        <end position="15"/>
    </location>
    <ligand>
        <name>UDP-N-acetyl-alpha-D-glucosamine</name>
        <dbReference type="ChEBI" id="CHEBI:57705"/>
    </ligand>
</feature>
<feature type="binding site" evidence="20">
    <location>
        <position position="178"/>
    </location>
    <ligand>
        <name>UDP-N-acetyl-alpha-D-glucosamine</name>
        <dbReference type="ChEBI" id="CHEBI:57705"/>
    </ligand>
</feature>
<keyword evidence="6 20" id="KW-0963">Cytoplasm</keyword>
<feature type="region of interest" description="N-acetyltransferase" evidence="20">
    <location>
        <begin position="260"/>
        <end position="481"/>
    </location>
</feature>
<dbReference type="Gene3D" id="2.160.10.10">
    <property type="entry name" value="Hexapeptide repeat proteins"/>
    <property type="match status" value="1"/>
</dbReference>
<keyword evidence="13 20" id="KW-0573">Peptidoglycan synthesis</keyword>
<keyword evidence="12 20" id="KW-0133">Cell shape</keyword>
<keyword evidence="14 20" id="KW-0511">Multifunctional enzyme</keyword>
<feature type="domain" description="Nucleotidyl transferase" evidence="22">
    <location>
        <begin position="9"/>
        <end position="244"/>
    </location>
</feature>
<evidence type="ECO:0000256" key="13">
    <source>
        <dbReference type="ARBA" id="ARBA00022984"/>
    </source>
</evidence>
<dbReference type="HAMAP" id="MF_01631">
    <property type="entry name" value="GlmU"/>
    <property type="match status" value="1"/>
</dbReference>
<feature type="region of interest" description="Disordered" evidence="21">
    <location>
        <begin position="460"/>
        <end position="481"/>
    </location>
</feature>
<feature type="binding site" evidence="20">
    <location>
        <position position="148"/>
    </location>
    <ligand>
        <name>UDP-N-acetyl-alpha-D-glucosamine</name>
        <dbReference type="ChEBI" id="CHEBI:57705"/>
    </ligand>
</feature>
<dbReference type="Pfam" id="PF00132">
    <property type="entry name" value="Hexapep"/>
    <property type="match status" value="1"/>
</dbReference>
<feature type="region of interest" description="Pyrophosphorylase" evidence="20">
    <location>
        <begin position="1"/>
        <end position="238"/>
    </location>
</feature>
<comment type="subcellular location">
    <subcellularLocation>
        <location evidence="1 20">Cytoplasm</location>
    </subcellularLocation>
</comment>
<comment type="similarity">
    <text evidence="5 20">In the N-terminal section; belongs to the N-acetylglucosamine-1-phosphate uridyltransferase family.</text>
</comment>
<reference evidence="24" key="1">
    <citation type="journal article" date="2019" name="Int. J. Syst. Evol. Microbiol.">
        <title>The Global Catalogue of Microorganisms (GCM) 10K type strain sequencing project: providing services to taxonomists for standard genome sequencing and annotation.</title>
        <authorList>
            <consortium name="The Broad Institute Genomics Platform"/>
            <consortium name="The Broad Institute Genome Sequencing Center for Infectious Disease"/>
            <person name="Wu L."/>
            <person name="Ma J."/>
        </authorList>
    </citation>
    <scope>NUCLEOTIDE SEQUENCE [LARGE SCALE GENOMIC DNA]</scope>
    <source>
        <strain evidence="24">KCTC 42087</strain>
    </source>
</reference>
<protein>
    <recommendedName>
        <fullName evidence="20">Bifunctional protein GlmU</fullName>
    </recommendedName>
    <domain>
        <recommendedName>
            <fullName evidence="20">UDP-N-acetylglucosamine pyrophosphorylase</fullName>
            <ecNumber evidence="20">2.7.7.23</ecNumber>
        </recommendedName>
        <alternativeName>
            <fullName evidence="20">N-acetylglucosamine-1-phosphate uridyltransferase</fullName>
        </alternativeName>
    </domain>
    <domain>
        <recommendedName>
            <fullName evidence="20">Glucosamine-1-phosphate N-acetyltransferase</fullName>
            <ecNumber evidence="20">2.3.1.157</ecNumber>
        </recommendedName>
    </domain>
</protein>
<evidence type="ECO:0000259" key="22">
    <source>
        <dbReference type="Pfam" id="PF00483"/>
    </source>
</evidence>
<feature type="binding site" evidence="20">
    <location>
        <position position="236"/>
    </location>
    <ligand>
        <name>Mg(2+)</name>
        <dbReference type="ChEBI" id="CHEBI:18420"/>
    </ligand>
</feature>
<comment type="pathway">
    <text evidence="20">Bacterial outer membrane biogenesis; LPS lipid A biosynthesis.</text>
</comment>
<keyword evidence="11 20" id="KW-0460">Magnesium</keyword>
<evidence type="ECO:0000256" key="12">
    <source>
        <dbReference type="ARBA" id="ARBA00022960"/>
    </source>
</evidence>
<dbReference type="CDD" id="cd03353">
    <property type="entry name" value="LbH_GlmU_C"/>
    <property type="match status" value="1"/>
</dbReference>
<feature type="binding site" evidence="20">
    <location>
        <position position="26"/>
    </location>
    <ligand>
        <name>UDP-N-acetyl-alpha-D-glucosamine</name>
        <dbReference type="ChEBI" id="CHEBI:57705"/>
    </ligand>
</feature>
<feature type="binding site" evidence="20">
    <location>
        <position position="385"/>
    </location>
    <ligand>
        <name>UDP-N-acetyl-alpha-D-glucosamine</name>
        <dbReference type="ChEBI" id="CHEBI:57705"/>
    </ligand>
</feature>
<organism evidence="23 24">
    <name type="scientific">Actinomadura rugatobispora</name>
    <dbReference type="NCBI Taxonomy" id="1994"/>
    <lineage>
        <taxon>Bacteria</taxon>
        <taxon>Bacillati</taxon>
        <taxon>Actinomycetota</taxon>
        <taxon>Actinomycetes</taxon>
        <taxon>Streptosporangiales</taxon>
        <taxon>Thermomonosporaceae</taxon>
        <taxon>Actinomadura</taxon>
    </lineage>
</organism>
<feature type="binding site" evidence="20">
    <location>
        <position position="448"/>
    </location>
    <ligand>
        <name>acetyl-CoA</name>
        <dbReference type="ChEBI" id="CHEBI:57288"/>
    </ligand>
</feature>
<comment type="caution">
    <text evidence="23">The sequence shown here is derived from an EMBL/GenBank/DDBJ whole genome shotgun (WGS) entry which is preliminary data.</text>
</comment>
<comment type="catalytic activity">
    <reaction evidence="17 20">
        <text>alpha-D-glucosamine 1-phosphate + acetyl-CoA = N-acetyl-alpha-D-glucosamine 1-phosphate + CoA + H(+)</text>
        <dbReference type="Rhea" id="RHEA:13725"/>
        <dbReference type="ChEBI" id="CHEBI:15378"/>
        <dbReference type="ChEBI" id="CHEBI:57287"/>
        <dbReference type="ChEBI" id="CHEBI:57288"/>
        <dbReference type="ChEBI" id="CHEBI:57776"/>
        <dbReference type="ChEBI" id="CHEBI:58516"/>
        <dbReference type="EC" id="2.3.1.157"/>
    </reaction>
</comment>
<keyword evidence="16 20" id="KW-0961">Cell wall biogenesis/degradation</keyword>
<evidence type="ECO:0000256" key="7">
    <source>
        <dbReference type="ARBA" id="ARBA00022679"/>
    </source>
</evidence>
<dbReference type="CDD" id="cd02540">
    <property type="entry name" value="GT2_GlmU_N_bac"/>
    <property type="match status" value="1"/>
</dbReference>
<dbReference type="Proteomes" id="UP001596074">
    <property type="component" value="Unassembled WGS sequence"/>
</dbReference>
<dbReference type="PANTHER" id="PTHR43584">
    <property type="entry name" value="NUCLEOTIDYL TRANSFERASE"/>
    <property type="match status" value="1"/>
</dbReference>
<feature type="region of interest" description="Linker" evidence="20">
    <location>
        <begin position="239"/>
        <end position="259"/>
    </location>
</feature>
<comment type="cofactor">
    <cofactor evidence="20">
        <name>Mg(2+)</name>
        <dbReference type="ChEBI" id="CHEBI:18420"/>
    </cofactor>
    <text evidence="20">Binds 1 Mg(2+) ion per subunit.</text>
</comment>
<comment type="function">
    <text evidence="19 20">Catalyzes the last two sequential reactions in the de novo biosynthetic pathway for UDP-N-acetylglucosamine (UDP-GlcNAc). The C-terminal domain catalyzes the transfer of acetyl group from acetyl coenzyme A to glucosamine-1-phosphate (GlcN-1-P) to produce N-acetylglucosamine-1-phosphate (GlcNAc-1-P), which is converted into UDP-GlcNAc by the transfer of uridine 5-monophosphate (from uridine 5-triphosphate), a reaction catalyzed by the N-terminal domain.</text>
</comment>
<evidence type="ECO:0000313" key="24">
    <source>
        <dbReference type="Proteomes" id="UP001596074"/>
    </source>
</evidence>
<evidence type="ECO:0000256" key="5">
    <source>
        <dbReference type="ARBA" id="ARBA00007947"/>
    </source>
</evidence>
<dbReference type="EC" id="2.3.1.157" evidence="20"/>
<dbReference type="EMBL" id="JBHSON010000001">
    <property type="protein sequence ID" value="MFC5744008.1"/>
    <property type="molecule type" value="Genomic_DNA"/>
</dbReference>
<dbReference type="InterPro" id="IPR005835">
    <property type="entry name" value="NTP_transferase_dom"/>
</dbReference>
<evidence type="ECO:0000256" key="21">
    <source>
        <dbReference type="SAM" id="MobiDB-lite"/>
    </source>
</evidence>
<comment type="similarity">
    <text evidence="4 20">In the C-terminal section; belongs to the transferase hexapeptide repeat family.</text>
</comment>
<feature type="binding site" evidence="20">
    <location>
        <position position="236"/>
    </location>
    <ligand>
        <name>UDP-N-acetyl-alpha-D-glucosamine</name>
        <dbReference type="ChEBI" id="CHEBI:57705"/>
    </ligand>
</feature>
<keyword evidence="7 20" id="KW-0808">Transferase</keyword>
<feature type="binding site" evidence="20">
    <location>
        <position position="413"/>
    </location>
    <ligand>
        <name>acetyl-CoA</name>
        <dbReference type="ChEBI" id="CHEBI:57288"/>
    </ligand>
</feature>
<feature type="binding site" evidence="20">
    <location>
        <begin position="86"/>
        <end position="87"/>
    </location>
    <ligand>
        <name>UDP-N-acetyl-alpha-D-glucosamine</name>
        <dbReference type="ChEBI" id="CHEBI:57705"/>
    </ligand>
</feature>
<dbReference type="InterPro" id="IPR050065">
    <property type="entry name" value="GlmU-like"/>
</dbReference>
<keyword evidence="15 20" id="KW-0012">Acyltransferase</keyword>
<dbReference type="InterPro" id="IPR001451">
    <property type="entry name" value="Hexapep"/>
</dbReference>
<evidence type="ECO:0000256" key="14">
    <source>
        <dbReference type="ARBA" id="ARBA00023268"/>
    </source>
</evidence>